<gene>
    <name evidence="5" type="ORF">V1633_35770</name>
</gene>
<evidence type="ECO:0000259" key="4">
    <source>
        <dbReference type="Pfam" id="PF03816"/>
    </source>
</evidence>
<keyword evidence="6" id="KW-1185">Reference proteome</keyword>
<feature type="transmembrane region" description="Helical" evidence="3">
    <location>
        <begin position="42"/>
        <end position="65"/>
    </location>
</feature>
<dbReference type="NCBIfam" id="TIGR00350">
    <property type="entry name" value="lytR_cpsA_psr"/>
    <property type="match status" value="1"/>
</dbReference>
<accession>A0ABU7S4T7</accession>
<reference evidence="5 6" key="1">
    <citation type="submission" date="2024-01" db="EMBL/GenBank/DDBJ databases">
        <title>Genome insights into Plantactinospora sonchi sp. nov.</title>
        <authorList>
            <person name="Wang L."/>
        </authorList>
    </citation>
    <scope>NUCLEOTIDE SEQUENCE [LARGE SCALE GENOMIC DNA]</scope>
    <source>
        <strain evidence="5 6">NEAU-QY2</strain>
    </source>
</reference>
<dbReference type="EMBL" id="JAZGQK010000044">
    <property type="protein sequence ID" value="MEE6263820.1"/>
    <property type="molecule type" value="Genomic_DNA"/>
</dbReference>
<evidence type="ECO:0000256" key="2">
    <source>
        <dbReference type="SAM" id="MobiDB-lite"/>
    </source>
</evidence>
<protein>
    <submittedName>
        <fullName evidence="5">LCP family protein</fullName>
    </submittedName>
</protein>
<evidence type="ECO:0000256" key="3">
    <source>
        <dbReference type="SAM" id="Phobius"/>
    </source>
</evidence>
<name>A0ABU7S4T7_9ACTN</name>
<feature type="domain" description="Cell envelope-related transcriptional attenuator" evidence="4">
    <location>
        <begin position="114"/>
        <end position="269"/>
    </location>
</feature>
<comment type="similarity">
    <text evidence="1">Belongs to the LytR/CpsA/Psr (LCP) family.</text>
</comment>
<dbReference type="Proteomes" id="UP001332243">
    <property type="component" value="Unassembled WGS sequence"/>
</dbReference>
<evidence type="ECO:0000313" key="6">
    <source>
        <dbReference type="Proteomes" id="UP001332243"/>
    </source>
</evidence>
<keyword evidence="3" id="KW-1133">Transmembrane helix</keyword>
<dbReference type="Gene3D" id="3.40.630.190">
    <property type="entry name" value="LCP protein"/>
    <property type="match status" value="1"/>
</dbReference>
<dbReference type="InterPro" id="IPR004474">
    <property type="entry name" value="LytR_CpsA_psr"/>
</dbReference>
<organism evidence="5 6">
    <name type="scientific">Plantactinospora sonchi</name>
    <dbReference type="NCBI Taxonomy" id="1544735"/>
    <lineage>
        <taxon>Bacteria</taxon>
        <taxon>Bacillati</taxon>
        <taxon>Actinomycetota</taxon>
        <taxon>Actinomycetes</taxon>
        <taxon>Micromonosporales</taxon>
        <taxon>Micromonosporaceae</taxon>
        <taxon>Plantactinospora</taxon>
    </lineage>
</organism>
<dbReference type="Pfam" id="PF03816">
    <property type="entry name" value="LytR_cpsA_psr"/>
    <property type="match status" value="1"/>
</dbReference>
<feature type="region of interest" description="Disordered" evidence="2">
    <location>
        <begin position="1"/>
        <end position="36"/>
    </location>
</feature>
<keyword evidence="3" id="KW-0472">Membrane</keyword>
<dbReference type="InterPro" id="IPR050922">
    <property type="entry name" value="LytR/CpsA/Psr_CW_biosynth"/>
</dbReference>
<feature type="compositionally biased region" description="Low complexity" evidence="2">
    <location>
        <begin position="20"/>
        <end position="29"/>
    </location>
</feature>
<sequence>MPGHTQVEKSGSPEDTELGAASESTAEPAAEPKPRRRRTRRIVLITLLVLALLGGGGAVAAGLYVRSVEKGIERVEAFEQVPEESRPVKVAQGAKNILILGSDTRDPSNTGGSRSDTIILAHLPKDRSSAQLISIPRDTWVNVPKSKDGQRGGRDAKINAAYAWGGIPMMVQTVEKFTKVRIDHVALVDFAGFKEIVDALGGVEINVEKGFTSTHSLLPGGRREFPQGKQVMDGAEALDYARERYAFADGDFARIRHQQQVIRAILDKAVSGGTLANPAKLNAFVKASADSVSVDKTLSLLDLGMELRHLRSGNLTFVTSPSRGTGRVGTESVVFADSDKADKFYDAVRRDAVPEILRAGK</sequence>
<keyword evidence="3" id="KW-0812">Transmembrane</keyword>
<dbReference type="RefSeq" id="WP_331218615.1">
    <property type="nucleotide sequence ID" value="NZ_JAZGQK010000044.1"/>
</dbReference>
<proteinExistence type="inferred from homology"/>
<dbReference type="PANTHER" id="PTHR33392">
    <property type="entry name" value="POLYISOPRENYL-TEICHOIC ACID--PEPTIDOGLYCAN TEICHOIC ACID TRANSFERASE TAGU"/>
    <property type="match status" value="1"/>
</dbReference>
<evidence type="ECO:0000256" key="1">
    <source>
        <dbReference type="ARBA" id="ARBA00006068"/>
    </source>
</evidence>
<dbReference type="PANTHER" id="PTHR33392:SF6">
    <property type="entry name" value="POLYISOPRENYL-TEICHOIC ACID--PEPTIDOGLYCAN TEICHOIC ACID TRANSFERASE TAGU"/>
    <property type="match status" value="1"/>
</dbReference>
<evidence type="ECO:0000313" key="5">
    <source>
        <dbReference type="EMBL" id="MEE6263820.1"/>
    </source>
</evidence>
<comment type="caution">
    <text evidence="5">The sequence shown here is derived from an EMBL/GenBank/DDBJ whole genome shotgun (WGS) entry which is preliminary data.</text>
</comment>